<protein>
    <submittedName>
        <fullName evidence="1">Glutaredoxin-related protein</fullName>
    </submittedName>
</protein>
<dbReference type="AlphaFoldDB" id="A0A3N4WE17"/>
<keyword evidence="2" id="KW-1185">Reference proteome</keyword>
<dbReference type="InterPro" id="IPR017167">
    <property type="entry name" value="UCP037291_glutaredoxin-rel"/>
</dbReference>
<evidence type="ECO:0000313" key="2">
    <source>
        <dbReference type="Proteomes" id="UP000281691"/>
    </source>
</evidence>
<dbReference type="EMBL" id="RKQP01000003">
    <property type="protein sequence ID" value="RPE83494.1"/>
    <property type="molecule type" value="Genomic_DNA"/>
</dbReference>
<accession>A0A3N4WE17</accession>
<comment type="caution">
    <text evidence="1">The sequence shown here is derived from an EMBL/GenBank/DDBJ whole genome shotgun (WGS) entry which is preliminary data.</text>
</comment>
<dbReference type="RefSeq" id="WP_124211351.1">
    <property type="nucleotide sequence ID" value="NZ_CP016615.1"/>
</dbReference>
<gene>
    <name evidence="1" type="ORF">EDC46_1187</name>
</gene>
<dbReference type="Proteomes" id="UP000281691">
    <property type="component" value="Unassembled WGS sequence"/>
</dbReference>
<name>A0A3N4WE17_9PAST</name>
<organism evidence="1 2">
    <name type="scientific">Vespertiliibacter pulmonis</name>
    <dbReference type="NCBI Taxonomy" id="1443036"/>
    <lineage>
        <taxon>Bacteria</taxon>
        <taxon>Pseudomonadati</taxon>
        <taxon>Pseudomonadota</taxon>
        <taxon>Gammaproteobacteria</taxon>
        <taxon>Pasteurellales</taxon>
        <taxon>Pasteurellaceae</taxon>
        <taxon>Vespertiliibacter</taxon>
    </lineage>
</organism>
<dbReference type="OrthoDB" id="5679012at2"/>
<evidence type="ECO:0000313" key="1">
    <source>
        <dbReference type="EMBL" id="RPE83494.1"/>
    </source>
</evidence>
<sequence length="83" mass="9419">MTKPVLFFAQLCPDTQPFIEKLKALNIEYEAVEIMSSLANLKRFLALRDHHAGFEHAKQQGFIGIPALLLENEKIILDLANLK</sequence>
<dbReference type="PIRSF" id="PIRSF037291">
    <property type="entry name" value="UCP037291_gluthr"/>
    <property type="match status" value="1"/>
</dbReference>
<reference evidence="1 2" key="1">
    <citation type="submission" date="2018-11" db="EMBL/GenBank/DDBJ databases">
        <title>Genomic Encyclopedia of Type Strains, Phase IV (KMG-IV): sequencing the most valuable type-strain genomes for metagenomic binning, comparative biology and taxonomic classification.</title>
        <authorList>
            <person name="Goeker M."/>
        </authorList>
    </citation>
    <scope>NUCLEOTIDE SEQUENCE [LARGE SCALE GENOMIC DNA]</scope>
    <source>
        <strain evidence="1 2">DSM 27238</strain>
    </source>
</reference>
<proteinExistence type="predicted"/>